<dbReference type="EMBL" id="JAEHTE010000002">
    <property type="protein sequence ID" value="MBI6882897.1"/>
    <property type="molecule type" value="Genomic_DNA"/>
</dbReference>
<evidence type="ECO:0000313" key="1">
    <source>
        <dbReference type="EMBL" id="MBI6882897.1"/>
    </source>
</evidence>
<reference evidence="1" key="1">
    <citation type="submission" date="2020-12" db="EMBL/GenBank/DDBJ databases">
        <title>Enhanced detection system for hospital associated transmission using whole genome sequencing surveillance.</title>
        <authorList>
            <person name="Harrison L.H."/>
            <person name="Van Tyne D."/>
            <person name="Marsh J.W."/>
            <person name="Griffith M.P."/>
            <person name="Snyder D.J."/>
            <person name="Cooper V.S."/>
            <person name="Mustapha M."/>
        </authorList>
    </citation>
    <scope>NUCLEOTIDE SEQUENCE</scope>
    <source>
        <strain evidence="1">PSB00042</strain>
    </source>
</reference>
<evidence type="ECO:0000313" key="2">
    <source>
        <dbReference type="Proteomes" id="UP000637061"/>
    </source>
</evidence>
<proteinExistence type="predicted"/>
<organism evidence="1 2">
    <name type="scientific">Pseudomonas putida</name>
    <name type="common">Arthrobacter siderocapsulatus</name>
    <dbReference type="NCBI Taxonomy" id="303"/>
    <lineage>
        <taxon>Bacteria</taxon>
        <taxon>Pseudomonadati</taxon>
        <taxon>Pseudomonadota</taxon>
        <taxon>Gammaproteobacteria</taxon>
        <taxon>Pseudomonadales</taxon>
        <taxon>Pseudomonadaceae</taxon>
        <taxon>Pseudomonas</taxon>
    </lineage>
</organism>
<protein>
    <submittedName>
        <fullName evidence="1">Uncharacterized protein</fullName>
    </submittedName>
</protein>
<dbReference type="AlphaFoldDB" id="A0A8I1EBD1"/>
<dbReference type="Proteomes" id="UP000637061">
    <property type="component" value="Unassembled WGS sequence"/>
</dbReference>
<gene>
    <name evidence="1" type="ORF">JEU22_03145</name>
</gene>
<sequence>MLENVNLILVFSEVKMNIGYIVEETNRAGSVRSRLFTDCPWHALAEWLVKSYRPLGFPPGARPGDGDLSRIVLGESVVVDYAFLEVTSSFIWRGDEVRSIRIRTEILEAPVEAHYSPGSSKVYLDPDYNKSILKMKFRIMKYCSQQIEIGYVLSQFAANDNLHPFWKPRLFNRVRGLSF</sequence>
<comment type="caution">
    <text evidence="1">The sequence shown here is derived from an EMBL/GenBank/DDBJ whole genome shotgun (WGS) entry which is preliminary data.</text>
</comment>
<name>A0A8I1EBD1_PSEPU</name>
<accession>A0A8I1EBD1</accession>
<dbReference type="RefSeq" id="WP_198746521.1">
    <property type="nucleotide sequence ID" value="NZ_JAEHTE010000002.1"/>
</dbReference>